<name>A2DHE1_TRIV3</name>
<dbReference type="KEGG" id="tva:5465750"/>
<dbReference type="InterPro" id="IPR036322">
    <property type="entry name" value="WD40_repeat_dom_sf"/>
</dbReference>
<evidence type="ECO:0000313" key="1">
    <source>
        <dbReference type="EMBL" id="EAY20214.1"/>
    </source>
</evidence>
<dbReference type="Gene3D" id="2.130.10.10">
    <property type="entry name" value="YVTN repeat-like/Quinoprotein amine dehydrogenase"/>
    <property type="match status" value="1"/>
</dbReference>
<dbReference type="EMBL" id="DS113200">
    <property type="protein sequence ID" value="EAY20214.1"/>
    <property type="molecule type" value="Genomic_DNA"/>
</dbReference>
<protein>
    <submittedName>
        <fullName evidence="1">Uncharacterized protein</fullName>
    </submittedName>
</protein>
<evidence type="ECO:0000313" key="2">
    <source>
        <dbReference type="Proteomes" id="UP000001542"/>
    </source>
</evidence>
<reference evidence="1" key="2">
    <citation type="journal article" date="2007" name="Science">
        <title>Draft genome sequence of the sexually transmitted pathogen Trichomonas vaginalis.</title>
        <authorList>
            <person name="Carlton J.M."/>
            <person name="Hirt R.P."/>
            <person name="Silva J.C."/>
            <person name="Delcher A.L."/>
            <person name="Schatz M."/>
            <person name="Zhao Q."/>
            <person name="Wortman J.R."/>
            <person name="Bidwell S.L."/>
            <person name="Alsmark U.C.M."/>
            <person name="Besteiro S."/>
            <person name="Sicheritz-Ponten T."/>
            <person name="Noel C.J."/>
            <person name="Dacks J.B."/>
            <person name="Foster P.G."/>
            <person name="Simillion C."/>
            <person name="Van de Peer Y."/>
            <person name="Miranda-Saavedra D."/>
            <person name="Barton G.J."/>
            <person name="Westrop G.D."/>
            <person name="Mueller S."/>
            <person name="Dessi D."/>
            <person name="Fiori P.L."/>
            <person name="Ren Q."/>
            <person name="Paulsen I."/>
            <person name="Zhang H."/>
            <person name="Bastida-Corcuera F.D."/>
            <person name="Simoes-Barbosa A."/>
            <person name="Brown M.T."/>
            <person name="Hayes R.D."/>
            <person name="Mukherjee M."/>
            <person name="Okumura C.Y."/>
            <person name="Schneider R."/>
            <person name="Smith A.J."/>
            <person name="Vanacova S."/>
            <person name="Villalvazo M."/>
            <person name="Haas B.J."/>
            <person name="Pertea M."/>
            <person name="Feldblyum T.V."/>
            <person name="Utterback T.R."/>
            <person name="Shu C.L."/>
            <person name="Osoegawa K."/>
            <person name="de Jong P.J."/>
            <person name="Hrdy I."/>
            <person name="Horvathova L."/>
            <person name="Zubacova Z."/>
            <person name="Dolezal P."/>
            <person name="Malik S.B."/>
            <person name="Logsdon J.M. Jr."/>
            <person name="Henze K."/>
            <person name="Gupta A."/>
            <person name="Wang C.C."/>
            <person name="Dunne R.L."/>
            <person name="Upcroft J.A."/>
            <person name="Upcroft P."/>
            <person name="White O."/>
            <person name="Salzberg S.L."/>
            <person name="Tang P."/>
            <person name="Chiu C.-H."/>
            <person name="Lee Y.-S."/>
            <person name="Embley T.M."/>
            <person name="Coombs G.H."/>
            <person name="Mottram J.C."/>
            <person name="Tachezy J."/>
            <person name="Fraser-Liggett C.M."/>
            <person name="Johnson P.J."/>
        </authorList>
    </citation>
    <scope>NUCLEOTIDE SEQUENCE [LARGE SCALE GENOMIC DNA]</scope>
    <source>
        <strain evidence="1">G3</strain>
    </source>
</reference>
<dbReference type="InParanoid" id="A2DHE1"/>
<accession>A2DHE1</accession>
<gene>
    <name evidence="1" type="ORF">TVAG_021610</name>
</gene>
<organism evidence="1 2">
    <name type="scientific">Trichomonas vaginalis (strain ATCC PRA-98 / G3)</name>
    <dbReference type="NCBI Taxonomy" id="412133"/>
    <lineage>
        <taxon>Eukaryota</taxon>
        <taxon>Metamonada</taxon>
        <taxon>Parabasalia</taxon>
        <taxon>Trichomonadida</taxon>
        <taxon>Trichomonadidae</taxon>
        <taxon>Trichomonas</taxon>
    </lineage>
</organism>
<dbReference type="SUPFAM" id="SSF50978">
    <property type="entry name" value="WD40 repeat-like"/>
    <property type="match status" value="1"/>
</dbReference>
<proteinExistence type="predicted"/>
<reference evidence="1" key="1">
    <citation type="submission" date="2006-10" db="EMBL/GenBank/DDBJ databases">
        <authorList>
            <person name="Amadeo P."/>
            <person name="Zhao Q."/>
            <person name="Wortman J."/>
            <person name="Fraser-Liggett C."/>
            <person name="Carlton J."/>
        </authorList>
    </citation>
    <scope>NUCLEOTIDE SEQUENCE</scope>
    <source>
        <strain evidence="1">G3</strain>
    </source>
</reference>
<dbReference type="InterPro" id="IPR015943">
    <property type="entry name" value="WD40/YVTN_repeat-like_dom_sf"/>
</dbReference>
<dbReference type="Proteomes" id="UP000001542">
    <property type="component" value="Unassembled WGS sequence"/>
</dbReference>
<dbReference type="RefSeq" id="XP_001581200.1">
    <property type="nucleotide sequence ID" value="XM_001581150.1"/>
</dbReference>
<dbReference type="OrthoDB" id="10593300at2759"/>
<keyword evidence="2" id="KW-1185">Reference proteome</keyword>
<sequence>MGPPLTGSPPPRCLYTYPNNESGDFISSISTFDDFGLSISSKGYVQIHSLPNWNKISGKQLNKVVSGAIIDADTVGILHSHQVSLYNYEFNKIREMRPQNSYLEKYRYSCIQYSENVLTALTTNGSIFSWDIRTNDIPRCLVLNGISATTSLSVLPQTTVVSTDQGKILVIDPRMNKRVVLFDISCFSPSSAILDGISRRFDSPWSISFQFSNGYSGIFDLMYRTTEIIIEPPPFVECQKYAKLHPTFMGKYMIVGYSWSKYISIYKKHLKKFELCDIPISFCSSPIYDGLYFTSCLGDIYHVF</sequence>
<dbReference type="VEuPathDB" id="TrichDB:TVAGG3_0678350"/>
<dbReference type="AlphaFoldDB" id="A2DHE1"/>
<dbReference type="VEuPathDB" id="TrichDB:TVAG_021610"/>